<dbReference type="InterPro" id="IPR022284">
    <property type="entry name" value="GPAT/DHAPAT"/>
</dbReference>
<evidence type="ECO:0000256" key="11">
    <source>
        <dbReference type="ARBA" id="ARBA00023209"/>
    </source>
</evidence>
<keyword evidence="13 15" id="KW-0012">Acyltransferase</keyword>
<dbReference type="PIRSF" id="PIRSF000437">
    <property type="entry name" value="GPAT_DHAPAT"/>
    <property type="match status" value="1"/>
</dbReference>
<evidence type="ECO:0000256" key="1">
    <source>
        <dbReference type="ARBA" id="ARBA00004413"/>
    </source>
</evidence>
<dbReference type="HAMAP" id="MF_00393">
    <property type="entry name" value="Glyc3P_acyltrans"/>
    <property type="match status" value="1"/>
</dbReference>
<keyword evidence="12 15" id="KW-1208">Phospholipid metabolism</keyword>
<dbReference type="PIRSF" id="PIRSF500064">
    <property type="entry name" value="GPAT"/>
    <property type="match status" value="1"/>
</dbReference>
<gene>
    <name evidence="15" type="primary">plsB</name>
    <name evidence="17" type="ORF">PTD2_06160</name>
</gene>
<dbReference type="EMBL" id="AAOH01000007">
    <property type="protein sequence ID" value="EAR27232.1"/>
    <property type="molecule type" value="Genomic_DNA"/>
</dbReference>
<dbReference type="PANTHER" id="PTHR12563">
    <property type="entry name" value="GLYCEROL-3-PHOSPHATE ACYLTRANSFERASE"/>
    <property type="match status" value="1"/>
</dbReference>
<comment type="pathway">
    <text evidence="3">Lipid metabolism.</text>
</comment>
<evidence type="ECO:0000256" key="9">
    <source>
        <dbReference type="ARBA" id="ARBA00022679"/>
    </source>
</evidence>
<evidence type="ECO:0000256" key="15">
    <source>
        <dbReference type="HAMAP-Rule" id="MF_00393"/>
    </source>
</evidence>
<comment type="pathway">
    <text evidence="2 15">Phospholipid metabolism; CDP-diacylglycerol biosynthesis; CDP-diacylglycerol from sn-glycerol 3-phosphate: step 1/3.</text>
</comment>
<dbReference type="Pfam" id="PF19277">
    <property type="entry name" value="GPAT_C"/>
    <property type="match status" value="1"/>
</dbReference>
<accession>A4CE40</accession>
<name>A4CE40_9GAMM</name>
<evidence type="ECO:0000313" key="17">
    <source>
        <dbReference type="EMBL" id="EAR27232.1"/>
    </source>
</evidence>
<dbReference type="InterPro" id="IPR045520">
    <property type="entry name" value="GPAT/DHAPAT_C"/>
</dbReference>
<comment type="caution">
    <text evidence="17">The sequence shown here is derived from an EMBL/GenBank/DDBJ whole genome shotgun (WGS) entry which is preliminary data.</text>
</comment>
<dbReference type="SUPFAM" id="SSF69593">
    <property type="entry name" value="Glycerol-3-phosphate (1)-acyltransferase"/>
    <property type="match status" value="1"/>
</dbReference>
<keyword evidence="9 15" id="KW-0808">Transferase</keyword>
<keyword evidence="11 15" id="KW-0594">Phospholipid biosynthesis</keyword>
<comment type="similarity">
    <text evidence="4 15">Belongs to the GPAT/DAPAT family.</text>
</comment>
<comment type="subcellular location">
    <subcellularLocation>
        <location evidence="1 15">Cell membrane</location>
        <topology evidence="1 15">Peripheral membrane protein</topology>
        <orientation evidence="1 15">Cytoplasmic side</orientation>
    </subcellularLocation>
</comment>
<evidence type="ECO:0000256" key="2">
    <source>
        <dbReference type="ARBA" id="ARBA00004765"/>
    </source>
</evidence>
<comment type="domain">
    <text evidence="15">The HXXXXD motif is essential for acyltransferase activity and may constitute the binding site for the phosphate moiety of the glycerol-3-phosphate.</text>
</comment>
<keyword evidence="8 15" id="KW-0444">Lipid biosynthesis</keyword>
<dbReference type="PANTHER" id="PTHR12563:SF17">
    <property type="entry name" value="DIHYDROXYACETONE PHOSPHATE ACYLTRANSFERASE"/>
    <property type="match status" value="1"/>
</dbReference>
<dbReference type="UniPathway" id="UPA00557">
    <property type="reaction ID" value="UER00612"/>
</dbReference>
<dbReference type="AlphaFoldDB" id="A4CE40"/>
<evidence type="ECO:0000256" key="14">
    <source>
        <dbReference type="ARBA" id="ARBA00048427"/>
    </source>
</evidence>
<dbReference type="GO" id="GO:0004366">
    <property type="term" value="F:glycerol-3-phosphate O-acyltransferase activity"/>
    <property type="evidence" value="ECO:0007669"/>
    <property type="project" value="UniProtKB-UniRule"/>
</dbReference>
<evidence type="ECO:0000256" key="10">
    <source>
        <dbReference type="ARBA" id="ARBA00023136"/>
    </source>
</evidence>
<evidence type="ECO:0000259" key="16">
    <source>
        <dbReference type="SMART" id="SM00563"/>
    </source>
</evidence>
<dbReference type="RefSeq" id="WP_009839095.1">
    <property type="nucleotide sequence ID" value="NZ_AAOH01000007.1"/>
</dbReference>
<dbReference type="GO" id="GO:0005886">
    <property type="term" value="C:plasma membrane"/>
    <property type="evidence" value="ECO:0007669"/>
    <property type="project" value="UniProtKB-SubCell"/>
</dbReference>
<feature type="domain" description="Phospholipid/glycerol acyltransferase" evidence="16">
    <location>
        <begin position="304"/>
        <end position="431"/>
    </location>
</feature>
<dbReference type="CDD" id="cd07993">
    <property type="entry name" value="LPLAT_DHAPAT-like"/>
    <property type="match status" value="1"/>
</dbReference>
<keyword evidence="10 15" id="KW-0472">Membrane</keyword>
<evidence type="ECO:0000256" key="3">
    <source>
        <dbReference type="ARBA" id="ARBA00005189"/>
    </source>
</evidence>
<evidence type="ECO:0000256" key="12">
    <source>
        <dbReference type="ARBA" id="ARBA00023264"/>
    </source>
</evidence>
<dbReference type="NCBIfam" id="NF003441">
    <property type="entry name" value="PRK04974.1"/>
    <property type="match status" value="1"/>
</dbReference>
<dbReference type="InterPro" id="IPR002123">
    <property type="entry name" value="Plipid/glycerol_acylTrfase"/>
</dbReference>
<dbReference type="HOGENOM" id="CLU_015407_0_0_6"/>
<dbReference type="Pfam" id="PF01553">
    <property type="entry name" value="Acyltransferase"/>
    <property type="match status" value="1"/>
</dbReference>
<evidence type="ECO:0000256" key="8">
    <source>
        <dbReference type="ARBA" id="ARBA00022516"/>
    </source>
</evidence>
<dbReference type="eggNOG" id="COG2937">
    <property type="taxonomic scope" value="Bacteria"/>
</dbReference>
<dbReference type="EC" id="2.3.1.15" evidence="5 15"/>
<dbReference type="STRING" id="87626.PTD2_06160"/>
<dbReference type="OrthoDB" id="335193at2"/>
<feature type="short sequence motif" description="HXXXXD motif" evidence="15">
    <location>
        <begin position="309"/>
        <end position="314"/>
    </location>
</feature>
<evidence type="ECO:0000256" key="5">
    <source>
        <dbReference type="ARBA" id="ARBA00013113"/>
    </source>
</evidence>
<evidence type="ECO:0000256" key="13">
    <source>
        <dbReference type="ARBA" id="ARBA00023315"/>
    </source>
</evidence>
<evidence type="ECO:0000313" key="18">
    <source>
        <dbReference type="Proteomes" id="UP000006201"/>
    </source>
</evidence>
<dbReference type="GO" id="GO:0016024">
    <property type="term" value="P:CDP-diacylglycerol biosynthetic process"/>
    <property type="evidence" value="ECO:0007669"/>
    <property type="project" value="UniProtKB-UniRule"/>
</dbReference>
<keyword evidence="7 15" id="KW-1003">Cell membrane</keyword>
<evidence type="ECO:0000256" key="4">
    <source>
        <dbReference type="ARBA" id="ARBA00007937"/>
    </source>
</evidence>
<dbReference type="InterPro" id="IPR041728">
    <property type="entry name" value="GPAT/DHAPAT_LPLAT"/>
</dbReference>
<sequence>MGVVKFLVNGLAQLANKLFVKTKLLPDDPIKQFNLDVKAPTFYISRLNSAADLASLTTICKQLGLPNPNGTERLLADINVERYLCLQNTTPLFGDVAKQTNALKQGEVLFQALQQNPSLNIQIIPVSILWGRNPGKEKAGLGTLLSHSLTPSWLRKIFVVLLSGRGNLIRFSQPLDLAPLLSRKTKRQDLPHALLRVARFHFKRQKLAATGPKLPSRDHLFQSLLAAPHVKQAISDEAKAKNISEIEAKKIAQQLLGEIAANYNDAMISIGDRILTWLWTKLYNGIEVNYTDKIHELAHKGHEIIYVPCHRSHMDYLLLTYVIYHQGLVPPHIAAGVNLNFWPAGPIFRRSGAFFIRRTFQGNKLYSTIFREYLSQLFIKGYSIKFYTEGGRSRTGRLLPPKTGMLAMTLQAMLRDIERPVSVVPVYIGYEHVMEVNTYLKELAGSVKAKESMFGIIKTIKNLKNYGHGYVNFGEPINLNQYLNQHQPDWRANIDSNQVQKPQWLNSQVAAISNQIMTHINSAAALNSVNLLAIILLQTEQKALSQSQTICQLNFYLQLFKDAKYSDTISMPNKTAQELLNHALTLGKFELVDDIVAINDKEVILLNYYRNNIIHLFAVPSLLALHIIRARTTNVVDCIEKVKTLYPLFAAEWFMSPLDEQYITSVVTAFAEQGLISLDANNNISISQSSSSYFMLDLLGRVLDCTLQRYAVVIGLLTEQSRMDKSDLESSSHLLAARLSKLHGINTPEFYDQKVLTGLIAGLKDLNLVELNEQNQLISTEQLQHTSAVIKSLLKPPVLLSIQNQLSGHH</sequence>
<evidence type="ECO:0000256" key="6">
    <source>
        <dbReference type="ARBA" id="ARBA00013432"/>
    </source>
</evidence>
<organism evidence="17 18">
    <name type="scientific">Pseudoalteromonas tunicata D2</name>
    <dbReference type="NCBI Taxonomy" id="87626"/>
    <lineage>
        <taxon>Bacteria</taxon>
        <taxon>Pseudomonadati</taxon>
        <taxon>Pseudomonadota</taxon>
        <taxon>Gammaproteobacteria</taxon>
        <taxon>Alteromonadales</taxon>
        <taxon>Pseudoalteromonadaceae</taxon>
        <taxon>Pseudoalteromonas</taxon>
    </lineage>
</organism>
<reference evidence="17 18" key="1">
    <citation type="submission" date="2006-02" db="EMBL/GenBank/DDBJ databases">
        <authorList>
            <person name="Moran M.A."/>
            <person name="Kjelleberg S."/>
            <person name="Egan S."/>
            <person name="Saunders N."/>
            <person name="Thomas T."/>
            <person name="Ferriera S."/>
            <person name="Johnson J."/>
            <person name="Kravitz S."/>
            <person name="Halpern A."/>
            <person name="Remington K."/>
            <person name="Beeson K."/>
            <person name="Tran B."/>
            <person name="Rogers Y.-H."/>
            <person name="Friedman R."/>
            <person name="Venter J.C."/>
        </authorList>
    </citation>
    <scope>NUCLEOTIDE SEQUENCE [LARGE SCALE GENOMIC DNA]</scope>
    <source>
        <strain evidence="17 18">D2</strain>
    </source>
</reference>
<keyword evidence="15" id="KW-0443">Lipid metabolism</keyword>
<dbReference type="InterPro" id="IPR028354">
    <property type="entry name" value="GPAT_PlsB"/>
</dbReference>
<comment type="catalytic activity">
    <reaction evidence="14 15">
        <text>sn-glycerol 3-phosphate + an acyl-CoA = a 1-acyl-sn-glycero-3-phosphate + CoA</text>
        <dbReference type="Rhea" id="RHEA:15325"/>
        <dbReference type="ChEBI" id="CHEBI:57287"/>
        <dbReference type="ChEBI" id="CHEBI:57597"/>
        <dbReference type="ChEBI" id="CHEBI:57970"/>
        <dbReference type="ChEBI" id="CHEBI:58342"/>
        <dbReference type="EC" id="2.3.1.15"/>
    </reaction>
</comment>
<dbReference type="GO" id="GO:0006631">
    <property type="term" value="P:fatty acid metabolic process"/>
    <property type="evidence" value="ECO:0007669"/>
    <property type="project" value="TreeGrafter"/>
</dbReference>
<dbReference type="Proteomes" id="UP000006201">
    <property type="component" value="Unassembled WGS sequence"/>
</dbReference>
<keyword evidence="18" id="KW-1185">Reference proteome</keyword>
<dbReference type="SMART" id="SM00563">
    <property type="entry name" value="PlsC"/>
    <property type="match status" value="1"/>
</dbReference>
<evidence type="ECO:0000256" key="7">
    <source>
        <dbReference type="ARBA" id="ARBA00022475"/>
    </source>
</evidence>
<protein>
    <recommendedName>
        <fullName evidence="6 15">Glycerol-3-phosphate acyltransferase</fullName>
        <shortName evidence="15">GPAT</shortName>
        <ecNumber evidence="5 15">2.3.1.15</ecNumber>
    </recommendedName>
</protein>
<proteinExistence type="inferred from homology"/>
<dbReference type="NCBIfam" id="TIGR03703">
    <property type="entry name" value="plsB"/>
    <property type="match status" value="1"/>
</dbReference>